<protein>
    <recommendedName>
        <fullName evidence="10">Kinesin motor domain-containing protein</fullName>
    </recommendedName>
</protein>
<dbReference type="EnsemblMetazoa" id="XM_021043856.2">
    <property type="protein sequence ID" value="XP_020899515.1"/>
    <property type="gene ID" value="LOC110238211"/>
</dbReference>
<keyword evidence="7" id="KW-0206">Cytoskeleton</keyword>
<evidence type="ECO:0000313" key="12">
    <source>
        <dbReference type="Proteomes" id="UP000887567"/>
    </source>
</evidence>
<dbReference type="RefSeq" id="XP_020899515.1">
    <property type="nucleotide sequence ID" value="XM_021043856.2"/>
</dbReference>
<dbReference type="InterPro" id="IPR019821">
    <property type="entry name" value="Kinesin_motor_CS"/>
</dbReference>
<dbReference type="GO" id="GO:0007018">
    <property type="term" value="P:microtubule-based movement"/>
    <property type="evidence" value="ECO:0007669"/>
    <property type="project" value="InterPro"/>
</dbReference>
<feature type="region of interest" description="Disordered" evidence="9">
    <location>
        <begin position="1081"/>
        <end position="1149"/>
    </location>
</feature>
<dbReference type="PRINTS" id="PR00380">
    <property type="entry name" value="KINESINHEAVY"/>
</dbReference>
<dbReference type="SUPFAM" id="SSF52540">
    <property type="entry name" value="P-loop containing nucleoside triphosphate hydrolases"/>
    <property type="match status" value="1"/>
</dbReference>
<dbReference type="PROSITE" id="PS00411">
    <property type="entry name" value="KINESIN_MOTOR_1"/>
    <property type="match status" value="1"/>
</dbReference>
<evidence type="ECO:0000256" key="7">
    <source>
        <dbReference type="ARBA" id="ARBA00023212"/>
    </source>
</evidence>
<feature type="region of interest" description="Disordered" evidence="9">
    <location>
        <begin position="1165"/>
        <end position="1184"/>
    </location>
</feature>
<dbReference type="GeneID" id="110238211"/>
<evidence type="ECO:0000256" key="1">
    <source>
        <dbReference type="ARBA" id="ARBA00004245"/>
    </source>
</evidence>
<dbReference type="InterPro" id="IPR001752">
    <property type="entry name" value="Kinesin_motor_dom"/>
</dbReference>
<dbReference type="PROSITE" id="PS50067">
    <property type="entry name" value="KINESIN_MOTOR_2"/>
    <property type="match status" value="1"/>
</dbReference>
<dbReference type="GO" id="GO:0005874">
    <property type="term" value="C:microtubule"/>
    <property type="evidence" value="ECO:0007669"/>
    <property type="project" value="UniProtKB-KW"/>
</dbReference>
<comment type="subcellular location">
    <subcellularLocation>
        <location evidence="1">Cytoplasm</location>
        <location evidence="1">Cytoskeleton</location>
    </subcellularLocation>
</comment>
<dbReference type="AlphaFoldDB" id="A0A913X654"/>
<evidence type="ECO:0000256" key="5">
    <source>
        <dbReference type="ARBA" id="ARBA00023054"/>
    </source>
</evidence>
<dbReference type="KEGG" id="epa:110238211"/>
<dbReference type="OrthoDB" id="5988790at2759"/>
<evidence type="ECO:0000256" key="4">
    <source>
        <dbReference type="ARBA" id="ARBA00022840"/>
    </source>
</evidence>
<dbReference type="GO" id="GO:0008017">
    <property type="term" value="F:microtubule binding"/>
    <property type="evidence" value="ECO:0007669"/>
    <property type="project" value="InterPro"/>
</dbReference>
<dbReference type="GO" id="GO:0005524">
    <property type="term" value="F:ATP binding"/>
    <property type="evidence" value="ECO:0007669"/>
    <property type="project" value="UniProtKB-UniRule"/>
</dbReference>
<feature type="compositionally biased region" description="Polar residues" evidence="9">
    <location>
        <begin position="571"/>
        <end position="585"/>
    </location>
</feature>
<dbReference type="PANTHER" id="PTHR47968:SF36">
    <property type="entry name" value="KINESIN HEAVY CHAIN ISOFORM X1"/>
    <property type="match status" value="1"/>
</dbReference>
<dbReference type="SMART" id="SM00129">
    <property type="entry name" value="KISc"/>
    <property type="match status" value="1"/>
</dbReference>
<feature type="binding site" evidence="8">
    <location>
        <begin position="87"/>
        <end position="94"/>
    </location>
    <ligand>
        <name>ATP</name>
        <dbReference type="ChEBI" id="CHEBI:30616"/>
    </ligand>
</feature>
<evidence type="ECO:0000256" key="9">
    <source>
        <dbReference type="SAM" id="MobiDB-lite"/>
    </source>
</evidence>
<keyword evidence="2" id="KW-0493">Microtubule</keyword>
<sequence>MATIKVYGRIHPSSVNPSPLVHIQGQRLVISKSLRGSNLPRNSNDIGFTFDRIFNGNAQQKEVFDNVAKDIVGKFLEGYNGTIFAYGQTGSGKTYTIEGEELNRARSPRHGFVPQTLAYLFRELENLKNECATVKVSFLEVYNETVYDLLGPLMYGTKSVRDLPKVLVSQGSGGSCHLHGLSIHDVTTELDARKLHLNGRNNQAVAATSSNEKSSRSHAIFTVFLTRQKQNSELIVKSKLNLVDLAGSESLSVKKNRSMSSNTLDNETKHINLSLHYLETVIVALQRIRLKGIQPQEEDKEDAKKTISKRCQSAHDPPLQHRFYTETASSLQGLKCPSAMSFHEMSRKRSSIMSITPYIPYRNSLLTMLLQDSLGGNCNTVMIATLSMEACNINETISTCRFAQRVARVTNNPIINKTINEEAMIRKLQSKVAKLSKQLEIFKQNGVYEEGDVPTTKEEQSVVIDVIHSYLDGQISDPMEHGINDSKKIRTSLAYLKDLVIQSKLGKSEPYEKDSGVGTGSLPTTNSEDEPYSPTLTNESGTSTNGAVAGSSVSNITNQTTKPQMKKRNSRSTISSQHFFSSPVNSPELDKSLDNTASSTSESSFTNEEQCTKNHIDSFPSCQGPLTPANSTETLDQLRTKKNATSEANSMNSDSQMHLRSRPTSSQQSFASQRPLASCTSIKRDGQGVIEESLKKLKLLELELEKEKLIHKSKLLSTALSNQKARIMIMDKRGCTLDEIDNERLAEQQLRGKQVDVKKRLSIIVKRIVDTKSLNNAARLGGKDDLVLPDKSEMEGFDQKPPDEQTLKYRNIELKQQSARQKLLACREKLMPFLLPSVTKPKSPNLEENLSNDTVTGQARNICQYPPIKSDTEINSFDSNFSNVLKSIKTSKSEWTSGVRTEAKALKKSLVRTSSAFGVRTEAKAPKKSLVRTSSAYGGRTFIESKRKDTTSRILGQSFRKSQVTTETSRRRIGLSSAANREHQASIMRAHSYLRKGSALHQKETKDVRKDLSMNPKSITRTVFARYELEQGKGFIVCKDSKVYQYSNFKSDDFSMMRVQSMAGSQRTCNTSPWSRTREAAHAAKSASSRNDGENILRSSDVSPLNGRHHTPSSQPDEEHSQRKILSSQESGTGDEIDCSSPFGGDTEYVKRPISSRECCERNQTMPENATNSGSCAESLPPLPKEPKNVYLAVSPSVLKARKQQLERAKRIREVTHAVEIIQAAFRRYQRQKKG</sequence>
<organism evidence="11 12">
    <name type="scientific">Exaiptasia diaphana</name>
    <name type="common">Tropical sea anemone</name>
    <name type="synonym">Aiptasia pulchella</name>
    <dbReference type="NCBI Taxonomy" id="2652724"/>
    <lineage>
        <taxon>Eukaryota</taxon>
        <taxon>Metazoa</taxon>
        <taxon>Cnidaria</taxon>
        <taxon>Anthozoa</taxon>
        <taxon>Hexacorallia</taxon>
        <taxon>Actiniaria</taxon>
        <taxon>Aiptasiidae</taxon>
        <taxon>Exaiptasia</taxon>
    </lineage>
</organism>
<keyword evidence="5" id="KW-0175">Coiled coil</keyword>
<keyword evidence="6 8" id="KW-0505">Motor protein</keyword>
<dbReference type="InterPro" id="IPR027640">
    <property type="entry name" value="Kinesin-like_fam"/>
</dbReference>
<feature type="compositionally biased region" description="Polar residues" evidence="9">
    <location>
        <begin position="1165"/>
        <end position="1176"/>
    </location>
</feature>
<evidence type="ECO:0000256" key="3">
    <source>
        <dbReference type="ARBA" id="ARBA00022741"/>
    </source>
</evidence>
<dbReference type="PANTHER" id="PTHR47968">
    <property type="entry name" value="CENTROMERE PROTEIN E"/>
    <property type="match status" value="1"/>
</dbReference>
<keyword evidence="7" id="KW-0963">Cytoplasm</keyword>
<evidence type="ECO:0000256" key="8">
    <source>
        <dbReference type="PROSITE-ProRule" id="PRU00283"/>
    </source>
</evidence>
<feature type="region of interest" description="Disordered" evidence="9">
    <location>
        <begin position="509"/>
        <end position="631"/>
    </location>
</feature>
<dbReference type="InterPro" id="IPR036961">
    <property type="entry name" value="Kinesin_motor_dom_sf"/>
</dbReference>
<feature type="compositionally biased region" description="Polar residues" evidence="9">
    <location>
        <begin position="534"/>
        <end position="563"/>
    </location>
</feature>
<evidence type="ECO:0000313" key="11">
    <source>
        <dbReference type="EnsemblMetazoa" id="XP_020899515.1"/>
    </source>
</evidence>
<keyword evidence="3 8" id="KW-0547">Nucleotide-binding</keyword>
<proteinExistence type="inferred from homology"/>
<dbReference type="GO" id="GO:0003777">
    <property type="term" value="F:microtubule motor activity"/>
    <property type="evidence" value="ECO:0007669"/>
    <property type="project" value="InterPro"/>
</dbReference>
<evidence type="ECO:0000256" key="2">
    <source>
        <dbReference type="ARBA" id="ARBA00022701"/>
    </source>
</evidence>
<dbReference type="OMA" id="HETISIH"/>
<evidence type="ECO:0000256" key="6">
    <source>
        <dbReference type="ARBA" id="ARBA00023175"/>
    </source>
</evidence>
<dbReference type="Gene3D" id="3.40.850.10">
    <property type="entry name" value="Kinesin motor domain"/>
    <property type="match status" value="1"/>
</dbReference>
<accession>A0A913X654</accession>
<feature type="domain" description="Kinesin motor" evidence="10">
    <location>
        <begin position="3"/>
        <end position="409"/>
    </location>
</feature>
<feature type="compositionally biased region" description="Polar residues" evidence="9">
    <location>
        <begin position="643"/>
        <end position="672"/>
    </location>
</feature>
<dbReference type="InterPro" id="IPR027417">
    <property type="entry name" value="P-loop_NTPase"/>
</dbReference>
<feature type="compositionally biased region" description="Low complexity" evidence="9">
    <location>
        <begin position="596"/>
        <end position="609"/>
    </location>
</feature>
<name>A0A913X654_EXADI</name>
<dbReference type="Pfam" id="PF00225">
    <property type="entry name" value="Kinesin"/>
    <property type="match status" value="2"/>
</dbReference>
<feature type="region of interest" description="Disordered" evidence="9">
    <location>
        <begin position="643"/>
        <end position="678"/>
    </location>
</feature>
<keyword evidence="4 8" id="KW-0067">ATP-binding</keyword>
<evidence type="ECO:0000259" key="10">
    <source>
        <dbReference type="PROSITE" id="PS50067"/>
    </source>
</evidence>
<keyword evidence="12" id="KW-1185">Reference proteome</keyword>
<dbReference type="Proteomes" id="UP000887567">
    <property type="component" value="Unplaced"/>
</dbReference>
<comment type="similarity">
    <text evidence="8">Belongs to the TRAFAC class myosin-kinesin ATPase superfamily. Kinesin family.</text>
</comment>
<reference evidence="11" key="1">
    <citation type="submission" date="2022-11" db="UniProtKB">
        <authorList>
            <consortium name="EnsemblMetazoa"/>
        </authorList>
    </citation>
    <scope>IDENTIFICATION</scope>
</reference>